<gene>
    <name evidence="7" type="ORF">HHL25_18175</name>
</gene>
<evidence type="ECO:0008006" key="9">
    <source>
        <dbReference type="Google" id="ProtNLM"/>
    </source>
</evidence>
<dbReference type="AlphaFoldDB" id="A0A7Y0FXV6"/>
<keyword evidence="3 6" id="KW-0812">Transmembrane</keyword>
<evidence type="ECO:0000256" key="2">
    <source>
        <dbReference type="ARBA" id="ARBA00022475"/>
    </source>
</evidence>
<dbReference type="EMBL" id="JABBGK010000004">
    <property type="protein sequence ID" value="NML76064.1"/>
    <property type="molecule type" value="Genomic_DNA"/>
</dbReference>
<evidence type="ECO:0000256" key="6">
    <source>
        <dbReference type="SAM" id="Phobius"/>
    </source>
</evidence>
<protein>
    <recommendedName>
        <fullName evidence="9">Cytochrome C oxidase subunit IV</fullName>
    </recommendedName>
</protein>
<dbReference type="Pfam" id="PF03626">
    <property type="entry name" value="COX4_pro"/>
    <property type="match status" value="1"/>
</dbReference>
<dbReference type="InterPro" id="IPR005171">
    <property type="entry name" value="Cyt_c_oxidase_su4_prok"/>
</dbReference>
<proteinExistence type="predicted"/>
<feature type="transmembrane region" description="Helical" evidence="6">
    <location>
        <begin position="9"/>
        <end position="27"/>
    </location>
</feature>
<organism evidence="7 8">
    <name type="scientific">Rhizobium terricola</name>
    <dbReference type="NCBI Taxonomy" id="2728849"/>
    <lineage>
        <taxon>Bacteria</taxon>
        <taxon>Pseudomonadati</taxon>
        <taxon>Pseudomonadota</taxon>
        <taxon>Alphaproteobacteria</taxon>
        <taxon>Hyphomicrobiales</taxon>
        <taxon>Rhizobiaceae</taxon>
        <taxon>Rhizobium/Agrobacterium group</taxon>
        <taxon>Rhizobium</taxon>
    </lineage>
</organism>
<evidence type="ECO:0000313" key="8">
    <source>
        <dbReference type="Proteomes" id="UP000541470"/>
    </source>
</evidence>
<dbReference type="Proteomes" id="UP000541470">
    <property type="component" value="Unassembled WGS sequence"/>
</dbReference>
<accession>A0A7Y0FXV6</accession>
<keyword evidence="2" id="KW-1003">Cell membrane</keyword>
<evidence type="ECO:0000256" key="3">
    <source>
        <dbReference type="ARBA" id="ARBA00022692"/>
    </source>
</evidence>
<feature type="transmembrane region" description="Helical" evidence="6">
    <location>
        <begin position="33"/>
        <end position="52"/>
    </location>
</feature>
<keyword evidence="8" id="KW-1185">Reference proteome</keyword>
<evidence type="ECO:0000256" key="5">
    <source>
        <dbReference type="ARBA" id="ARBA00023136"/>
    </source>
</evidence>
<dbReference type="RefSeq" id="WP_169594294.1">
    <property type="nucleotide sequence ID" value="NZ_JABBGK010000004.1"/>
</dbReference>
<feature type="transmembrane region" description="Helical" evidence="6">
    <location>
        <begin position="64"/>
        <end position="86"/>
    </location>
</feature>
<dbReference type="GO" id="GO:0005886">
    <property type="term" value="C:plasma membrane"/>
    <property type="evidence" value="ECO:0007669"/>
    <property type="project" value="UniProtKB-SubCell"/>
</dbReference>
<keyword evidence="5 6" id="KW-0472">Membrane</keyword>
<evidence type="ECO:0000256" key="1">
    <source>
        <dbReference type="ARBA" id="ARBA00004651"/>
    </source>
</evidence>
<sequence length="90" mass="9745">MNRFSLERLHWAFVTLMVLAVGGAVFAALSGSLLVPVVIVLAAAVAKARLVILDFMDLREARGLLRTALIGWPVFFLVLALSRAVLITLV</sequence>
<keyword evidence="4 6" id="KW-1133">Transmembrane helix</keyword>
<name>A0A7Y0FXV6_9HYPH</name>
<evidence type="ECO:0000256" key="4">
    <source>
        <dbReference type="ARBA" id="ARBA00022989"/>
    </source>
</evidence>
<evidence type="ECO:0000313" key="7">
    <source>
        <dbReference type="EMBL" id="NML76064.1"/>
    </source>
</evidence>
<comment type="subcellular location">
    <subcellularLocation>
        <location evidence="1">Cell membrane</location>
        <topology evidence="1">Multi-pass membrane protein</topology>
    </subcellularLocation>
</comment>
<comment type="caution">
    <text evidence="7">The sequence shown here is derived from an EMBL/GenBank/DDBJ whole genome shotgun (WGS) entry which is preliminary data.</text>
</comment>
<reference evidence="7 8" key="1">
    <citation type="submission" date="2020-04" db="EMBL/GenBank/DDBJ databases">
        <title>Rhizobium sp. S-51 isolated from soil.</title>
        <authorList>
            <person name="Dahal R.H."/>
        </authorList>
    </citation>
    <scope>NUCLEOTIDE SEQUENCE [LARGE SCALE GENOMIC DNA]</scope>
    <source>
        <strain evidence="7 8">S-51</strain>
    </source>
</reference>